<dbReference type="Gene3D" id="2.60.40.1120">
    <property type="entry name" value="Carboxypeptidase-like, regulatory domain"/>
    <property type="match status" value="1"/>
</dbReference>
<evidence type="ECO:0000313" key="14">
    <source>
        <dbReference type="Proteomes" id="UP000241964"/>
    </source>
</evidence>
<evidence type="ECO:0000259" key="12">
    <source>
        <dbReference type="Pfam" id="PF16344"/>
    </source>
</evidence>
<gene>
    <name evidence="13" type="ORF">CLV60_112173</name>
</gene>
<protein>
    <submittedName>
        <fullName evidence="13">TonB-linked SusC/RagA family outer membrane protein</fullName>
    </submittedName>
</protein>
<dbReference type="Gene3D" id="2.170.130.10">
    <property type="entry name" value="TonB-dependent receptor, plug domain"/>
    <property type="match status" value="1"/>
</dbReference>
<evidence type="ECO:0000256" key="4">
    <source>
        <dbReference type="ARBA" id="ARBA00022692"/>
    </source>
</evidence>
<dbReference type="EMBL" id="PYAS01000012">
    <property type="protein sequence ID" value="PSL25254.1"/>
    <property type="molecule type" value="Genomic_DNA"/>
</dbReference>
<dbReference type="NCBIfam" id="TIGR04057">
    <property type="entry name" value="SusC_RagA_signa"/>
    <property type="match status" value="1"/>
</dbReference>
<keyword evidence="2 8" id="KW-0813">Transport</keyword>
<feature type="domain" description="TonB-dependent receptor-like beta-barrel" evidence="10">
    <location>
        <begin position="596"/>
        <end position="1018"/>
    </location>
</feature>
<keyword evidence="6 8" id="KW-0472">Membrane</keyword>
<dbReference type="InterPro" id="IPR023996">
    <property type="entry name" value="TonB-dep_OMP_SusC/RagA"/>
</dbReference>
<reference evidence="13 14" key="1">
    <citation type="submission" date="2018-03" db="EMBL/GenBank/DDBJ databases">
        <title>Genomic Encyclopedia of Archaeal and Bacterial Type Strains, Phase II (KMG-II): from individual species to whole genera.</title>
        <authorList>
            <person name="Goeker M."/>
        </authorList>
    </citation>
    <scope>NUCLEOTIDE SEQUENCE [LARGE SCALE GENOMIC DNA]</scope>
    <source>
        <strain evidence="13 14">DSM 29057</strain>
    </source>
</reference>
<keyword evidence="14" id="KW-1185">Reference proteome</keyword>
<evidence type="ECO:0000256" key="2">
    <source>
        <dbReference type="ARBA" id="ARBA00022448"/>
    </source>
</evidence>
<evidence type="ECO:0000259" key="10">
    <source>
        <dbReference type="Pfam" id="PF00593"/>
    </source>
</evidence>
<evidence type="ECO:0000313" key="13">
    <source>
        <dbReference type="EMBL" id="PSL25254.1"/>
    </source>
</evidence>
<evidence type="ECO:0000256" key="9">
    <source>
        <dbReference type="RuleBase" id="RU003357"/>
    </source>
</evidence>
<dbReference type="RefSeq" id="WP_106597849.1">
    <property type="nucleotide sequence ID" value="NZ_PYAS01000012.1"/>
</dbReference>
<proteinExistence type="inferred from homology"/>
<keyword evidence="4 8" id="KW-0812">Transmembrane</keyword>
<feature type="domain" description="Protein FecR C-terminal" evidence="12">
    <location>
        <begin position="46"/>
        <end position="111"/>
    </location>
</feature>
<evidence type="ECO:0000256" key="6">
    <source>
        <dbReference type="ARBA" id="ARBA00023136"/>
    </source>
</evidence>
<evidence type="ECO:0000256" key="1">
    <source>
        <dbReference type="ARBA" id="ARBA00004571"/>
    </source>
</evidence>
<dbReference type="FunFam" id="2.170.130.10:FF:000008">
    <property type="entry name" value="SusC/RagA family TonB-linked outer membrane protein"/>
    <property type="match status" value="1"/>
</dbReference>
<dbReference type="InterPro" id="IPR036942">
    <property type="entry name" value="Beta-barrel_TonB_sf"/>
</dbReference>
<organism evidence="13 14">
    <name type="scientific">Dyadobacter jiangsuensis</name>
    <dbReference type="NCBI Taxonomy" id="1591085"/>
    <lineage>
        <taxon>Bacteria</taxon>
        <taxon>Pseudomonadati</taxon>
        <taxon>Bacteroidota</taxon>
        <taxon>Cytophagia</taxon>
        <taxon>Cytophagales</taxon>
        <taxon>Spirosomataceae</taxon>
        <taxon>Dyadobacter</taxon>
    </lineage>
</organism>
<dbReference type="InterPro" id="IPR023997">
    <property type="entry name" value="TonB-dep_OMP_SusC/RagA_CS"/>
</dbReference>
<accession>A0A2P8FU56</accession>
<keyword evidence="5 9" id="KW-0798">TonB box</keyword>
<evidence type="ECO:0000256" key="7">
    <source>
        <dbReference type="ARBA" id="ARBA00023237"/>
    </source>
</evidence>
<dbReference type="InterPro" id="IPR032508">
    <property type="entry name" value="FecR_C"/>
</dbReference>
<dbReference type="Proteomes" id="UP000241964">
    <property type="component" value="Unassembled WGS sequence"/>
</dbReference>
<dbReference type="Pfam" id="PF00593">
    <property type="entry name" value="TonB_dep_Rec_b-barrel"/>
    <property type="match status" value="1"/>
</dbReference>
<sequence length="1162" mass="127484">MNLTLSAKQWVAIGIVLMTQSSRIVHSQVIAFASMPAKQHTSLGQEMKLKNVLLDLQRHYGVEIIFEDRLVGSVNVASSNLDFNQPIEKNLDMLLRQNGLKYKKTRKNTFVITEGKAKEAMPVRESKDEAMALPEGQMTQENLTTPAQVTQVAVDRTIKGTVSDEKGATLPGVSVVLKGTQRGTSTGAAGDFSLEIPDGGQPVLVFSFVGYKSQEVTVGNQSTFTVKMAPDENALDEVVVVGYGTVKKSDLTGAVGTLKAEVLQERPASSLNQGLSGRITGVNVSSNSGRPGGRANIRIRGASSVSVSNDPLYVIDGVILNAVGLQNGSTPIDYLNPNDIASIEVLKDASSTAIYGARGANGVILVTTKRGVAGGGRVTYDTDFSIGVAPKKLDVLNSKEFLAVEETIYANAAKYDPVGWATGTKYTDPKLKRTNPRLFDSSGNPLYDTDWQDVMFQKAFTQNHQLGFTGGNEKGTYGAFLNYRNENGIVKESWQKRFAGRFVFDTQIKPWLKVGGTLGYTDQNEKQIDQLGGGGITAMRQVLEALPIIPVKYDNGAWASNRDYPGMEGGDNPLRVAAERLFYLRTQTMLGNMYASINLAKGLEFRTTIGTNVINQRRDYFAAKGLQYISANGEASVINSRFNSWQFENYLTYNKDFARIHSINAMLGLSWQHVDRFDNTAVTQGFDDTYFQFYNLGAGASPQAPSSEGTAYGLNSYFARLNYSLLNKYLVTFTGRLDGSSKFGEANRYAFFPSAAVAWRVTEEEFMKSIPSISNLKIRASYGATGNSEIPAYRALAGMANNVSGVIDYSVIFNGSRNIGTGISRMSNANLQWEKTQQIDFGIELGLLSNRLSFELDLYRRKVNDMLLDAPLPLSSGYSSIFTNVGSMENKGVEFAVNSTNIRTDNFSWSTTFNISVNKNKVLALSGGSDIFSGATVIRVGEPVGSFFGRQHLGTWSTAEAEEAKKYNMLPGDVKYADLNKDGIINDNDRTIIGKGIPDGFGTFLNTFNYKNWSLTVDLQYMYGNDVLDRSIHSAEDRQGIANSYKTVLNAWTESNQNTAIAQIRPINAYYTTNNDSHKVTDASFIRGRNLLLAYNFPADVVSKLKLDRLRAYASVQNFFVATKYRGYDPEVSNSGSPFDQGFGLYDYPKPRVFMLGLNIGL</sequence>
<evidence type="ECO:0000259" key="11">
    <source>
        <dbReference type="Pfam" id="PF07715"/>
    </source>
</evidence>
<dbReference type="InterPro" id="IPR037066">
    <property type="entry name" value="Plug_dom_sf"/>
</dbReference>
<dbReference type="NCBIfam" id="TIGR04056">
    <property type="entry name" value="OMP_RagA_SusC"/>
    <property type="match status" value="1"/>
</dbReference>
<comment type="caution">
    <text evidence="13">The sequence shown here is derived from an EMBL/GenBank/DDBJ whole genome shotgun (WGS) entry which is preliminary data.</text>
</comment>
<dbReference type="Pfam" id="PF16344">
    <property type="entry name" value="FecR_C"/>
    <property type="match status" value="1"/>
</dbReference>
<dbReference type="SUPFAM" id="SSF49464">
    <property type="entry name" value="Carboxypeptidase regulatory domain-like"/>
    <property type="match status" value="1"/>
</dbReference>
<dbReference type="InterPro" id="IPR000531">
    <property type="entry name" value="Beta-barrel_TonB"/>
</dbReference>
<dbReference type="SUPFAM" id="SSF56935">
    <property type="entry name" value="Porins"/>
    <property type="match status" value="1"/>
</dbReference>
<dbReference type="AlphaFoldDB" id="A0A2P8FU56"/>
<comment type="similarity">
    <text evidence="8 9">Belongs to the TonB-dependent receptor family.</text>
</comment>
<dbReference type="InterPro" id="IPR012910">
    <property type="entry name" value="Plug_dom"/>
</dbReference>
<evidence type="ECO:0000256" key="3">
    <source>
        <dbReference type="ARBA" id="ARBA00022452"/>
    </source>
</evidence>
<dbReference type="InterPro" id="IPR008969">
    <property type="entry name" value="CarboxyPept-like_regulatory"/>
</dbReference>
<dbReference type="PROSITE" id="PS52016">
    <property type="entry name" value="TONB_DEPENDENT_REC_3"/>
    <property type="match status" value="1"/>
</dbReference>
<dbReference type="Gene3D" id="3.55.50.30">
    <property type="match status" value="1"/>
</dbReference>
<name>A0A2P8FU56_9BACT</name>
<dbReference type="Pfam" id="PF07715">
    <property type="entry name" value="Plug"/>
    <property type="match status" value="1"/>
</dbReference>
<evidence type="ECO:0000256" key="8">
    <source>
        <dbReference type="PROSITE-ProRule" id="PRU01360"/>
    </source>
</evidence>
<dbReference type="Pfam" id="PF13715">
    <property type="entry name" value="CarbopepD_reg_2"/>
    <property type="match status" value="1"/>
</dbReference>
<dbReference type="InterPro" id="IPR039426">
    <property type="entry name" value="TonB-dep_rcpt-like"/>
</dbReference>
<keyword evidence="7 8" id="KW-0998">Cell outer membrane</keyword>
<keyword evidence="3 8" id="KW-1134">Transmembrane beta strand</keyword>
<comment type="subcellular location">
    <subcellularLocation>
        <location evidence="1 8">Cell outer membrane</location>
        <topology evidence="1 8">Multi-pass membrane protein</topology>
    </subcellularLocation>
</comment>
<evidence type="ECO:0000256" key="5">
    <source>
        <dbReference type="ARBA" id="ARBA00023077"/>
    </source>
</evidence>
<dbReference type="Gene3D" id="2.40.170.20">
    <property type="entry name" value="TonB-dependent receptor, beta-barrel domain"/>
    <property type="match status" value="1"/>
</dbReference>
<feature type="domain" description="TonB-dependent receptor plug" evidence="11">
    <location>
        <begin position="248"/>
        <end position="363"/>
    </location>
</feature>
<dbReference type="GO" id="GO:0009279">
    <property type="term" value="C:cell outer membrane"/>
    <property type="evidence" value="ECO:0007669"/>
    <property type="project" value="UniProtKB-SubCell"/>
</dbReference>
<dbReference type="OrthoDB" id="9768177at2"/>